<dbReference type="AlphaFoldDB" id="A0A8H5GDB8"/>
<accession>A0A8H5GDB8</accession>
<keyword evidence="5" id="KW-1185">Reference proteome</keyword>
<name>A0A8H5GDB8_9AGAR</name>
<dbReference type="InterPro" id="IPR050441">
    <property type="entry name" value="RBM"/>
</dbReference>
<dbReference type="Gene3D" id="3.30.710.10">
    <property type="entry name" value="Potassium Channel Kv1.1, Chain A"/>
    <property type="match status" value="1"/>
</dbReference>
<dbReference type="OrthoDB" id="6159137at2759"/>
<dbReference type="InterPro" id="IPR011333">
    <property type="entry name" value="SKP1/BTB/POZ_sf"/>
</dbReference>
<evidence type="ECO:0000256" key="1">
    <source>
        <dbReference type="PROSITE-ProRule" id="PRU00176"/>
    </source>
</evidence>
<comment type="caution">
    <text evidence="4">The sequence shown here is derived from an EMBL/GenBank/DDBJ whole genome shotgun (WGS) entry which is preliminary data.</text>
</comment>
<dbReference type="Proteomes" id="UP000518752">
    <property type="component" value="Unassembled WGS sequence"/>
</dbReference>
<dbReference type="InterPro" id="IPR035979">
    <property type="entry name" value="RBD_domain_sf"/>
</dbReference>
<dbReference type="SUPFAM" id="SSF54928">
    <property type="entry name" value="RNA-binding domain, RBD"/>
    <property type="match status" value="1"/>
</dbReference>
<feature type="region of interest" description="Disordered" evidence="2">
    <location>
        <begin position="348"/>
        <end position="437"/>
    </location>
</feature>
<dbReference type="PROSITE" id="PS50102">
    <property type="entry name" value="RRM"/>
    <property type="match status" value="1"/>
</dbReference>
<dbReference type="Gene3D" id="3.30.70.330">
    <property type="match status" value="1"/>
</dbReference>
<gene>
    <name evidence="4" type="ORF">D9757_013664</name>
</gene>
<feature type="domain" description="RRM" evidence="3">
    <location>
        <begin position="273"/>
        <end position="351"/>
    </location>
</feature>
<dbReference type="EMBL" id="JAACJN010000197">
    <property type="protein sequence ID" value="KAF5362808.1"/>
    <property type="molecule type" value="Genomic_DNA"/>
</dbReference>
<dbReference type="SMART" id="SM00360">
    <property type="entry name" value="RRM"/>
    <property type="match status" value="1"/>
</dbReference>
<evidence type="ECO:0000313" key="5">
    <source>
        <dbReference type="Proteomes" id="UP000518752"/>
    </source>
</evidence>
<dbReference type="InterPro" id="IPR012677">
    <property type="entry name" value="Nucleotide-bd_a/b_plait_sf"/>
</dbReference>
<feature type="compositionally biased region" description="Basic and acidic residues" evidence="2">
    <location>
        <begin position="256"/>
        <end position="266"/>
    </location>
</feature>
<protein>
    <recommendedName>
        <fullName evidence="3">RRM domain-containing protein</fullName>
    </recommendedName>
</protein>
<organism evidence="4 5">
    <name type="scientific">Collybiopsis confluens</name>
    <dbReference type="NCBI Taxonomy" id="2823264"/>
    <lineage>
        <taxon>Eukaryota</taxon>
        <taxon>Fungi</taxon>
        <taxon>Dikarya</taxon>
        <taxon>Basidiomycota</taxon>
        <taxon>Agaricomycotina</taxon>
        <taxon>Agaricomycetes</taxon>
        <taxon>Agaricomycetidae</taxon>
        <taxon>Agaricales</taxon>
        <taxon>Marasmiineae</taxon>
        <taxon>Omphalotaceae</taxon>
        <taxon>Collybiopsis</taxon>
    </lineage>
</organism>
<keyword evidence="1" id="KW-0694">RNA-binding</keyword>
<evidence type="ECO:0000256" key="2">
    <source>
        <dbReference type="SAM" id="MobiDB-lite"/>
    </source>
</evidence>
<feature type="region of interest" description="Disordered" evidence="2">
    <location>
        <begin position="192"/>
        <end position="283"/>
    </location>
</feature>
<dbReference type="PANTHER" id="PTHR48034">
    <property type="entry name" value="TRANSFORMER-2 SEX-DETERMINING PROTEIN-RELATED"/>
    <property type="match status" value="1"/>
</dbReference>
<sequence length="437" mass="49765">MVHTPQATQMDDSKAAAPAISLSDIDEITLSTGRPVKMSSGFYFDCVIFQVEYILYSLPRNRLIEESSVFEDMFTLPQGSGKMTEGSDNDNPIHLEQTKRKDWECLLKLLFHRKQPGHPEPEFTLDEWVSVLTLAARWEMNGIRNSAIDNIARLSNPAKKVSIARNYHVSRLILPSLVVLVGRSEPLSATEAADLGIDTNPDFSFTSPSPAWDSKDQENSDANGGIGIPANEFRRGNRNSPGRNGPEASRRSRSRSPGDRGRRNNEETDNPGNNLHVSGLSNKVDTKDLETAFAKVGRVQRASVVYDPHTRESRQFGFVSMESQEEAEAAVTALNGSEFMGKVITVTKARRGRARTPTPGKYHGPGKRRVERDRPYDPRPYDSRYTGDSDDRRGGRYDDHRDRDRRRDDRDRFRERDRERGDRHDRYDRHEDRDRRY</sequence>
<dbReference type="InterPro" id="IPR000504">
    <property type="entry name" value="RRM_dom"/>
</dbReference>
<proteinExistence type="predicted"/>
<evidence type="ECO:0000259" key="3">
    <source>
        <dbReference type="PROSITE" id="PS50102"/>
    </source>
</evidence>
<reference evidence="4 5" key="1">
    <citation type="journal article" date="2020" name="ISME J.">
        <title>Uncovering the hidden diversity of litter-decomposition mechanisms in mushroom-forming fungi.</title>
        <authorList>
            <person name="Floudas D."/>
            <person name="Bentzer J."/>
            <person name="Ahren D."/>
            <person name="Johansson T."/>
            <person name="Persson P."/>
            <person name="Tunlid A."/>
        </authorList>
    </citation>
    <scope>NUCLEOTIDE SEQUENCE [LARGE SCALE GENOMIC DNA]</scope>
    <source>
        <strain evidence="4 5">CBS 406.79</strain>
    </source>
</reference>
<dbReference type="Pfam" id="PF00076">
    <property type="entry name" value="RRM_1"/>
    <property type="match status" value="1"/>
</dbReference>
<feature type="compositionally biased region" description="Polar residues" evidence="2">
    <location>
        <begin position="270"/>
        <end position="283"/>
    </location>
</feature>
<feature type="compositionally biased region" description="Basic and acidic residues" evidence="2">
    <location>
        <begin position="368"/>
        <end position="437"/>
    </location>
</feature>
<evidence type="ECO:0000313" key="4">
    <source>
        <dbReference type="EMBL" id="KAF5362808.1"/>
    </source>
</evidence>
<dbReference type="GO" id="GO:0003723">
    <property type="term" value="F:RNA binding"/>
    <property type="evidence" value="ECO:0007669"/>
    <property type="project" value="UniProtKB-UniRule"/>
</dbReference>